<name>A0A518AZF5_9BACT</name>
<feature type="domain" description="Alpha-2-macroglobulin" evidence="3">
    <location>
        <begin position="1150"/>
        <end position="1240"/>
    </location>
</feature>
<protein>
    <recommendedName>
        <fullName evidence="6">MG2 domain protein</fullName>
    </recommendedName>
</protein>
<evidence type="ECO:0000313" key="5">
    <source>
        <dbReference type="Proteomes" id="UP000317093"/>
    </source>
</evidence>
<dbReference type="GO" id="GO:0005615">
    <property type="term" value="C:extracellular space"/>
    <property type="evidence" value="ECO:0007669"/>
    <property type="project" value="InterPro"/>
</dbReference>
<dbReference type="GO" id="GO:0004866">
    <property type="term" value="F:endopeptidase inhibitor activity"/>
    <property type="evidence" value="ECO:0007669"/>
    <property type="project" value="InterPro"/>
</dbReference>
<dbReference type="Gene3D" id="2.20.130.20">
    <property type="match status" value="1"/>
</dbReference>
<dbReference type="SMART" id="SM01359">
    <property type="entry name" value="A2M_N_2"/>
    <property type="match status" value="1"/>
</dbReference>
<dbReference type="Pfam" id="PF00207">
    <property type="entry name" value="A2M"/>
    <property type="match status" value="1"/>
</dbReference>
<evidence type="ECO:0008006" key="6">
    <source>
        <dbReference type="Google" id="ProtNLM"/>
    </source>
</evidence>
<dbReference type="InterPro" id="IPR041246">
    <property type="entry name" value="Bact_MG10"/>
</dbReference>
<accession>A0A518AZF5</accession>
<dbReference type="PANTHER" id="PTHR40094:SF1">
    <property type="entry name" value="UBIQUITIN DOMAIN-CONTAINING PROTEIN"/>
    <property type="match status" value="1"/>
</dbReference>
<proteinExistence type="inferred from homology"/>
<dbReference type="Pfam" id="PF07678">
    <property type="entry name" value="TED_complement"/>
    <property type="match status" value="1"/>
</dbReference>
<dbReference type="InterPro" id="IPR001599">
    <property type="entry name" value="Macroglobln_a2"/>
</dbReference>
<dbReference type="RefSeq" id="WP_419193255.1">
    <property type="nucleotide sequence ID" value="NZ_CP036279.1"/>
</dbReference>
<dbReference type="Gene3D" id="2.60.40.10">
    <property type="entry name" value="Immunoglobulins"/>
    <property type="match status" value="1"/>
</dbReference>
<keyword evidence="5" id="KW-1185">Reference proteome</keyword>
<evidence type="ECO:0000259" key="2">
    <source>
        <dbReference type="SMART" id="SM01359"/>
    </source>
</evidence>
<dbReference type="InterPro" id="IPR047565">
    <property type="entry name" value="Alpha-macroglob_thiol-ester_cl"/>
</dbReference>
<gene>
    <name evidence="4" type="ORF">Pan216_09270</name>
</gene>
<dbReference type="SUPFAM" id="SSF48239">
    <property type="entry name" value="Terpenoid cyclases/Protein prenyltransferases"/>
    <property type="match status" value="1"/>
</dbReference>
<dbReference type="SMART" id="SM01419">
    <property type="entry name" value="Thiol-ester_cl"/>
    <property type="match status" value="1"/>
</dbReference>
<evidence type="ECO:0000256" key="1">
    <source>
        <dbReference type="ARBA" id="ARBA00010556"/>
    </source>
</evidence>
<dbReference type="InterPro" id="IPR002890">
    <property type="entry name" value="MG2"/>
</dbReference>
<dbReference type="Gene3D" id="1.25.40.10">
    <property type="entry name" value="Tetratricopeptide repeat domain"/>
    <property type="match status" value="2"/>
</dbReference>
<dbReference type="Pfam" id="PF07703">
    <property type="entry name" value="A2M_BRD"/>
    <property type="match status" value="1"/>
</dbReference>
<sequence>MQRGIVASLLGLAVLGFAGQGLLEGASPEELSSQANEAFRVKSYHRAISSAQAYLSQAPKGADASTMRRLIGLSQVALRKYAEGRATLEELTKLEPASLQRPDVASAIAHCDLQLNASIDVVTKSIDRAVKLHANAGEVRPQVDLLFALADYLGRRLHQPIPLVSNLPSGRQLSIGYRLANALATYDRILALDGSTADDRIRALSSKARLVVNNAWNLDRLPEPAWRTAIPIKVGDLKKPFELAIGFLRQIVNNYPRHAQSPGALFEIAQIQEGRQNEYVAALGSYRDLLERYPRSRQAQGAKESIARITDPSIGLQLTGVVPPGEKPTFTWNVRNVATVELTAYPIDLLALAKRGPLDLDSPSLPMPKGEPAARWSLPTGDEGTHQFLRSEQPASIPLTESDAYLIVARGTNPAGKETTARILAIVSRLGMVLKLGQEKGEVFAVDVKTGEPLKGTDVVLRSDPWRHRQNLNLKPVVLERSVPETGLLEVKLPDSRRDRGWMVTAVARRGKDYALAGGNAATWWGWYTSPTMRSYVYTDRPVYRPEQTVRFKQVIRRIKEGVYSTPGNIGVHVKIHDPRGNAVYEKNLRADADGTINGEFTLDVEPPLGPYRFQVTFPDGSPVELGPGATFRVEEYKKPEFEVTVTPAKPYLKLGEPLEATIHGEYYFGGPVPNAKVEYTVTRETSRPYPFWPRPFGWFYNDLHGTRSRFGGGLTDRAMIWYPSRTDLVTRGTLTTDESGNAQLSIDTAPFPQTPDQDVRYKIDAKMVDQSRREIAGSASLNVTHTAFSVSLQPRKRLYQPDDRVRVAIKARSPNGQPVAFDGTASIDFVTRREERDSSGKITQEETVEPIGKQEIHVDKSGDGEFAFDADRKGYYRVTVTTNDPWGGTITGKTYVWVAKGTGELAHLANRDLELILDRDTLTAGETLNVLINSKAGDARVLVTAEADDLYYAASVSLRDGSATLAIPITKAFQPNITLKAALLHEDKVHQAEEQLQVPPVEEFLTVTIKASKKTFQPREEADVEVEVTDHEGKPVSAEFSLGAVDASIFYIQPETRGDIRKFFYGRYRPMRVGTSTSYAIQQNMRGQTRQYGARFARGGANAVGLAQAPMAESMEIADAAPMASKRAMQKKAAGSFAETTVRSEFPDTAYWAADLKTSADGKATARIRFPDSLTTWSLTAIAVNAKTQVGEVRHEVITRKNVIVRLEAPRFFVEKDEVWLSAIAHNYLEVDKEVRVALEAGPELVLTALRAEGIDPRSGPPSASRHLDILVPAGGERRVEFLAKALKPGEVSLLAKALTDTESDAMRKEYPVLEYGAEKLLAESGILFGRPDSPESTTVTLTIPDALREGSQELTIDVTPTIAGVMLESLPYLIEYPYGCTEQTMSRFLPAALTAHTLQELGINLSDLRKMPATDPVIKKRLQQFKKDPVYDPAKLATIVKAGVDRLQSFQHADGGWGWWKNDQSNPYLTAYVVSGLQVARDCDVTLPEAMIDRGVLFLELGLTSGDRVTRYPWQQGEDTSLRAYMLYAMGMAAPATLRDPRIANQLERVYEGRDDLSDYARALLALTLKQAGRDKEAAIVADNIVDRAQRDRQSGLAYWGKPRGYYYWYQGGTESTSFSLRALLAIRPDSPLIPESVSWLLRQRRGTRWFNTKDTALISVAMAQYLQQTGELDPDLELTVAVDGVEQRRLHVTRENLFTFDGKITLAANALGTGEKRITIRRAGRGNCYWTTFATFFTKEEQIEPAGNEIHVRRRYEKLTPREVEKTRRVYNNQKRAWVEETYREVQYDRSPLEEGDRLASGDLIDVNLQIDAKNNFEYLMFTDPKPAGCEPTELVSGWSWGKGLGAHREFRDERVVFFATYLNQGEHTINYRLRAEIPGVFHALPSSAECMYAPSVRGNGASQIIRIVEE</sequence>
<dbReference type="Gene3D" id="2.60.40.1930">
    <property type="match status" value="1"/>
</dbReference>
<dbReference type="InterPro" id="IPR008930">
    <property type="entry name" value="Terpenoid_cyclase/PrenylTrfase"/>
</dbReference>
<dbReference type="PANTHER" id="PTHR40094">
    <property type="entry name" value="ALPHA-2-MACROGLOBULIN HOMOLOG"/>
    <property type="match status" value="1"/>
</dbReference>
<dbReference type="InterPro" id="IPR013783">
    <property type="entry name" value="Ig-like_fold"/>
</dbReference>
<dbReference type="Gene3D" id="1.50.10.20">
    <property type="match status" value="1"/>
</dbReference>
<dbReference type="InterPro" id="IPR011625">
    <property type="entry name" value="A2M_N_BRD"/>
</dbReference>
<dbReference type="InterPro" id="IPR011990">
    <property type="entry name" value="TPR-like_helical_dom_sf"/>
</dbReference>
<evidence type="ECO:0000313" key="4">
    <source>
        <dbReference type="EMBL" id="QDU60090.1"/>
    </source>
</evidence>
<organism evidence="4 5">
    <name type="scientific">Kolteria novifilia</name>
    <dbReference type="NCBI Taxonomy" id="2527975"/>
    <lineage>
        <taxon>Bacteria</taxon>
        <taxon>Pseudomonadati</taxon>
        <taxon>Planctomycetota</taxon>
        <taxon>Planctomycetia</taxon>
        <taxon>Kolteriales</taxon>
        <taxon>Kolteriaceae</taxon>
        <taxon>Kolteria</taxon>
    </lineage>
</organism>
<reference evidence="4 5" key="1">
    <citation type="submission" date="2019-02" db="EMBL/GenBank/DDBJ databases">
        <title>Deep-cultivation of Planctomycetes and their phenomic and genomic characterization uncovers novel biology.</title>
        <authorList>
            <person name="Wiegand S."/>
            <person name="Jogler M."/>
            <person name="Boedeker C."/>
            <person name="Pinto D."/>
            <person name="Vollmers J."/>
            <person name="Rivas-Marin E."/>
            <person name="Kohn T."/>
            <person name="Peeters S.H."/>
            <person name="Heuer A."/>
            <person name="Rast P."/>
            <person name="Oberbeckmann S."/>
            <person name="Bunk B."/>
            <person name="Jeske O."/>
            <person name="Meyerdierks A."/>
            <person name="Storesund J.E."/>
            <person name="Kallscheuer N."/>
            <person name="Luecker S."/>
            <person name="Lage O.M."/>
            <person name="Pohl T."/>
            <person name="Merkel B.J."/>
            <person name="Hornburger P."/>
            <person name="Mueller R.-W."/>
            <person name="Bruemmer F."/>
            <person name="Labrenz M."/>
            <person name="Spormann A.M."/>
            <person name="Op den Camp H."/>
            <person name="Overmann J."/>
            <person name="Amann R."/>
            <person name="Jetten M.S.M."/>
            <person name="Mascher T."/>
            <person name="Medema M.H."/>
            <person name="Devos D.P."/>
            <person name="Kaster A.-K."/>
            <person name="Ovreas L."/>
            <person name="Rohde M."/>
            <person name="Galperin M.Y."/>
            <person name="Jogler C."/>
        </authorList>
    </citation>
    <scope>NUCLEOTIDE SEQUENCE [LARGE SCALE GENOMIC DNA]</scope>
    <source>
        <strain evidence="4 5">Pan216</strain>
    </source>
</reference>
<dbReference type="SMART" id="SM01360">
    <property type="entry name" value="A2M"/>
    <property type="match status" value="1"/>
</dbReference>
<dbReference type="KEGG" id="knv:Pan216_09270"/>
<evidence type="ECO:0000259" key="3">
    <source>
        <dbReference type="SMART" id="SM01360"/>
    </source>
</evidence>
<dbReference type="CDD" id="cd02891">
    <property type="entry name" value="A2M_like"/>
    <property type="match status" value="1"/>
</dbReference>
<dbReference type="Proteomes" id="UP000317093">
    <property type="component" value="Chromosome"/>
</dbReference>
<dbReference type="InterPro" id="IPR051802">
    <property type="entry name" value="YfhM-like"/>
</dbReference>
<feature type="domain" description="Alpha-2-macroglobulin bait region" evidence="2">
    <location>
        <begin position="914"/>
        <end position="1053"/>
    </location>
</feature>
<dbReference type="InterPro" id="IPR011626">
    <property type="entry name" value="Alpha-macroglobulin_TED"/>
</dbReference>
<comment type="similarity">
    <text evidence="1">Belongs to the protease inhibitor I39 (alpha-2-macroglobulin) family. Bacterial alpha-2-macroglobulin subfamily.</text>
</comment>
<dbReference type="EMBL" id="CP036279">
    <property type="protein sequence ID" value="QDU60090.1"/>
    <property type="molecule type" value="Genomic_DNA"/>
</dbReference>
<dbReference type="Pfam" id="PF17973">
    <property type="entry name" value="bMG10"/>
    <property type="match status" value="1"/>
</dbReference>
<dbReference type="Pfam" id="PF01835">
    <property type="entry name" value="MG2"/>
    <property type="match status" value="1"/>
</dbReference>